<accession>H3KEP5</accession>
<comment type="similarity">
    <text evidence="3">Belongs to the class-II pyridoxal-phosphate-dependent aminotransferase family. BioF subfamily.</text>
</comment>
<dbReference type="GO" id="GO:0008483">
    <property type="term" value="F:transaminase activity"/>
    <property type="evidence" value="ECO:0007669"/>
    <property type="project" value="UniProtKB-KW"/>
</dbReference>
<reference evidence="15 16" key="1">
    <citation type="submission" date="2011-11" db="EMBL/GenBank/DDBJ databases">
        <authorList>
            <person name="Weinstock G."/>
            <person name="Sodergren E."/>
            <person name="Clifton S."/>
            <person name="Fulton L."/>
            <person name="Fulton B."/>
            <person name="Courtney L."/>
            <person name="Fronick C."/>
            <person name="Harrison M."/>
            <person name="Strong C."/>
            <person name="Farmer C."/>
            <person name="Delahaunty K."/>
            <person name="Markovic C."/>
            <person name="Hall O."/>
            <person name="Minx P."/>
            <person name="Tomlinson C."/>
            <person name="Mitreva M."/>
            <person name="Hou S."/>
            <person name="Chen J."/>
            <person name="Wollam A."/>
            <person name="Pepin K.H."/>
            <person name="Johnson M."/>
            <person name="Bhonagiri V."/>
            <person name="Zhang X."/>
            <person name="Suruliraj S."/>
            <person name="Warren W."/>
            <person name="Chinwalla A."/>
            <person name="Mardis E.R."/>
            <person name="Wilson R.K."/>
        </authorList>
    </citation>
    <scope>NUCLEOTIDE SEQUENCE [LARGE SCALE GENOMIC DNA]</scope>
    <source>
        <strain evidence="15 16">YIT 11816</strain>
    </source>
</reference>
<sequence length="435" mass="47120">MTEAARSPEAPEVREPLSFEAHLAASLANLDALGLTRSTASRVPADKIDLTGNDTLGLGRDDDVRRRFLTHAEGRLFAFADDDASRPGELRFGSGASRILGGDPAVFDRLEKKLGDMYGRPGGVLLFQSGWHANSGILPALAAATPPKRTAFVADREVHASMIDGIAMLRSQGVRVERFRHNDAAHLEHFVEKLEADHDVVWVALESLYSMSGDVAPLAFLPELKARHPKVRIILDEAHAFGAWGPRGLGLAAEAGVLSSIDVVIGTFGKALAAAGAFVATTPELRTWLVSRHRPFIYSTAMPPAEALWVEYALEQTEMMEARRFALARICGIVGGIGNPDAKYHVIPIPFPTVEALMKAQKALLRRGFAAAAVRPPTVRMPQLRISLSAALKPEDAEKLRSELLTLVETARKQAEKAEKAKKAAKTAQTEEDAR</sequence>
<evidence type="ECO:0000256" key="2">
    <source>
        <dbReference type="ARBA" id="ARBA00004746"/>
    </source>
</evidence>
<evidence type="ECO:0000256" key="9">
    <source>
        <dbReference type="ARBA" id="ARBA00032610"/>
    </source>
</evidence>
<evidence type="ECO:0000256" key="3">
    <source>
        <dbReference type="ARBA" id="ARBA00010008"/>
    </source>
</evidence>
<keyword evidence="16" id="KW-1185">Reference proteome</keyword>
<gene>
    <name evidence="15" type="ORF">HMPREF9440_01210</name>
</gene>
<dbReference type="InterPro" id="IPR015424">
    <property type="entry name" value="PyrdxlP-dep_Trfase"/>
</dbReference>
<dbReference type="Proteomes" id="UP000004956">
    <property type="component" value="Unassembled WGS sequence"/>
</dbReference>
<evidence type="ECO:0000256" key="7">
    <source>
        <dbReference type="ARBA" id="ARBA00022756"/>
    </source>
</evidence>
<dbReference type="RefSeq" id="WP_008542066.1">
    <property type="nucleotide sequence ID" value="NZ_JH604949.1"/>
</dbReference>
<keyword evidence="15" id="KW-0032">Aminotransferase</keyword>
<comment type="cofactor">
    <cofactor evidence="1 12">
        <name>pyridoxal 5'-phosphate</name>
        <dbReference type="ChEBI" id="CHEBI:597326"/>
    </cofactor>
</comment>
<dbReference type="InterPro" id="IPR001917">
    <property type="entry name" value="Aminotrans_II_pyridoxalP_BS"/>
</dbReference>
<dbReference type="STRING" id="762967.HMPREF9440_01210"/>
<dbReference type="InterPro" id="IPR015422">
    <property type="entry name" value="PyrdxlP-dep_Trfase_small"/>
</dbReference>
<comment type="subunit">
    <text evidence="4">Homodimer.</text>
</comment>
<dbReference type="InterPro" id="IPR004839">
    <property type="entry name" value="Aminotransferase_I/II_large"/>
</dbReference>
<name>H3KEP5_9BURK</name>
<dbReference type="Gene3D" id="3.40.640.10">
    <property type="entry name" value="Type I PLP-dependent aspartate aminotransferase-like (Major domain)"/>
    <property type="match status" value="1"/>
</dbReference>
<dbReference type="GO" id="GO:0009102">
    <property type="term" value="P:biotin biosynthetic process"/>
    <property type="evidence" value="ECO:0007669"/>
    <property type="project" value="UniProtKB-KW"/>
</dbReference>
<evidence type="ECO:0000313" key="16">
    <source>
        <dbReference type="Proteomes" id="UP000004956"/>
    </source>
</evidence>
<dbReference type="EC" id="2.3.1.47" evidence="5"/>
<comment type="pathway">
    <text evidence="2">Cofactor biosynthesis; biotin biosynthesis.</text>
</comment>
<evidence type="ECO:0000256" key="6">
    <source>
        <dbReference type="ARBA" id="ARBA00022679"/>
    </source>
</evidence>
<evidence type="ECO:0000313" key="15">
    <source>
        <dbReference type="EMBL" id="EHY31406.1"/>
    </source>
</evidence>
<organism evidence="15 16">
    <name type="scientific">Sutterella parvirubra YIT 11816</name>
    <dbReference type="NCBI Taxonomy" id="762967"/>
    <lineage>
        <taxon>Bacteria</taxon>
        <taxon>Pseudomonadati</taxon>
        <taxon>Pseudomonadota</taxon>
        <taxon>Betaproteobacteria</taxon>
        <taxon>Burkholderiales</taxon>
        <taxon>Sutterellaceae</taxon>
        <taxon>Sutterella</taxon>
    </lineage>
</organism>
<evidence type="ECO:0000256" key="1">
    <source>
        <dbReference type="ARBA" id="ARBA00001933"/>
    </source>
</evidence>
<dbReference type="SUPFAM" id="SSF53383">
    <property type="entry name" value="PLP-dependent transferases"/>
    <property type="match status" value="1"/>
</dbReference>
<evidence type="ECO:0000256" key="12">
    <source>
        <dbReference type="RuleBase" id="RU003693"/>
    </source>
</evidence>
<dbReference type="PANTHER" id="PTHR13693">
    <property type="entry name" value="CLASS II AMINOTRANSFERASE/8-AMINO-7-OXONONANOATE SYNTHASE"/>
    <property type="match status" value="1"/>
</dbReference>
<proteinExistence type="inferred from homology"/>
<dbReference type="GO" id="GO:0030170">
    <property type="term" value="F:pyridoxal phosphate binding"/>
    <property type="evidence" value="ECO:0007669"/>
    <property type="project" value="InterPro"/>
</dbReference>
<keyword evidence="8 12" id="KW-0663">Pyridoxal phosphate</keyword>
<keyword evidence="7" id="KW-0093">Biotin biosynthesis</keyword>
<dbReference type="PATRIC" id="fig|762967.3.peg.956"/>
<comment type="caution">
    <text evidence="15">The sequence shown here is derived from an EMBL/GenBank/DDBJ whole genome shotgun (WGS) entry which is preliminary data.</text>
</comment>
<dbReference type="PANTHER" id="PTHR13693:SF100">
    <property type="entry name" value="8-AMINO-7-OXONONANOATE SYNTHASE"/>
    <property type="match status" value="1"/>
</dbReference>
<dbReference type="OrthoDB" id="9807157at2"/>
<dbReference type="HOGENOM" id="CLU_015846_11_2_4"/>
<dbReference type="InterPro" id="IPR050087">
    <property type="entry name" value="AON_synthase_class-II"/>
</dbReference>
<dbReference type="Gene3D" id="3.90.1150.10">
    <property type="entry name" value="Aspartate Aminotransferase, domain 1"/>
    <property type="match status" value="1"/>
</dbReference>
<dbReference type="PROSITE" id="PS00599">
    <property type="entry name" value="AA_TRANSFER_CLASS_2"/>
    <property type="match status" value="1"/>
</dbReference>
<feature type="region of interest" description="Disordered" evidence="13">
    <location>
        <begin position="416"/>
        <end position="435"/>
    </location>
</feature>
<comment type="catalytic activity">
    <reaction evidence="11">
        <text>6-carboxyhexanoyl-[ACP] + L-alanine + H(+) = (8S)-8-amino-7-oxononanoate + holo-[ACP] + CO2</text>
        <dbReference type="Rhea" id="RHEA:42288"/>
        <dbReference type="Rhea" id="RHEA-COMP:9685"/>
        <dbReference type="Rhea" id="RHEA-COMP:9955"/>
        <dbReference type="ChEBI" id="CHEBI:15378"/>
        <dbReference type="ChEBI" id="CHEBI:16526"/>
        <dbReference type="ChEBI" id="CHEBI:57972"/>
        <dbReference type="ChEBI" id="CHEBI:64479"/>
        <dbReference type="ChEBI" id="CHEBI:78846"/>
        <dbReference type="ChEBI" id="CHEBI:149468"/>
        <dbReference type="EC" id="2.3.1.47"/>
    </reaction>
</comment>
<evidence type="ECO:0000256" key="5">
    <source>
        <dbReference type="ARBA" id="ARBA00013187"/>
    </source>
</evidence>
<evidence type="ECO:0000256" key="11">
    <source>
        <dbReference type="ARBA" id="ARBA00047715"/>
    </source>
</evidence>
<evidence type="ECO:0000256" key="10">
    <source>
        <dbReference type="ARBA" id="ARBA00033381"/>
    </source>
</evidence>
<dbReference type="InterPro" id="IPR015421">
    <property type="entry name" value="PyrdxlP-dep_Trfase_major"/>
</dbReference>
<evidence type="ECO:0000256" key="13">
    <source>
        <dbReference type="SAM" id="MobiDB-lite"/>
    </source>
</evidence>
<keyword evidence="6 15" id="KW-0808">Transferase</keyword>
<dbReference type="Pfam" id="PF00155">
    <property type="entry name" value="Aminotran_1_2"/>
    <property type="match status" value="1"/>
</dbReference>
<protein>
    <recommendedName>
        <fullName evidence="5">8-amino-7-oxononanoate synthase</fullName>
        <ecNumber evidence="5">2.3.1.47</ecNumber>
    </recommendedName>
    <alternativeName>
        <fullName evidence="9">7-keto-8-amino-pelargonic acid synthase</fullName>
    </alternativeName>
    <alternativeName>
        <fullName evidence="10">8-amino-7-ketopelargonate synthase</fullName>
    </alternativeName>
</protein>
<dbReference type="AlphaFoldDB" id="H3KEP5"/>
<dbReference type="EMBL" id="AFBQ01000165">
    <property type="protein sequence ID" value="EHY31406.1"/>
    <property type="molecule type" value="Genomic_DNA"/>
</dbReference>
<feature type="domain" description="Aminotransferase class I/classII large" evidence="14">
    <location>
        <begin position="92"/>
        <end position="401"/>
    </location>
</feature>
<evidence type="ECO:0000259" key="14">
    <source>
        <dbReference type="Pfam" id="PF00155"/>
    </source>
</evidence>
<evidence type="ECO:0000256" key="8">
    <source>
        <dbReference type="ARBA" id="ARBA00022898"/>
    </source>
</evidence>
<dbReference type="GO" id="GO:0008710">
    <property type="term" value="F:8-amino-7-oxononanoate synthase activity"/>
    <property type="evidence" value="ECO:0007669"/>
    <property type="project" value="UniProtKB-EC"/>
</dbReference>
<evidence type="ECO:0000256" key="4">
    <source>
        <dbReference type="ARBA" id="ARBA00011738"/>
    </source>
</evidence>